<dbReference type="RefSeq" id="WP_235724641.1">
    <property type="nucleotide sequence ID" value="NZ_JAKGCU010000016.1"/>
</dbReference>
<evidence type="ECO:0000313" key="2">
    <source>
        <dbReference type="Proteomes" id="UP001108089"/>
    </source>
</evidence>
<accession>A0ABS9DNW1</accession>
<gene>
    <name evidence="1" type="ORF">L1892_16180</name>
</gene>
<sequence>MLADIEKYGLDGWLNIMITLYGDAAFDGTLRRYGYEPIDDILAPFYAGIPVNAVLEKPCGDTINTD</sequence>
<dbReference type="Proteomes" id="UP001108089">
    <property type="component" value="Unassembled WGS sequence"/>
</dbReference>
<reference evidence="1" key="1">
    <citation type="submission" date="2022-01" db="EMBL/GenBank/DDBJ databases">
        <title>Gordonia xiamenensis sp. nov., isolated from surface seawater in Xiamen.</title>
        <authorList>
            <person name="He Y.F."/>
        </authorList>
    </citation>
    <scope>NUCLEOTIDE SEQUENCE</scope>
    <source>
        <strain evidence="1">GW1C4-4</strain>
    </source>
</reference>
<comment type="caution">
    <text evidence="1">The sequence shown here is derived from an EMBL/GenBank/DDBJ whole genome shotgun (WGS) entry which is preliminary data.</text>
</comment>
<dbReference type="EMBL" id="JAKGCU010000016">
    <property type="protein sequence ID" value="MCF3939915.1"/>
    <property type="molecule type" value="Genomic_DNA"/>
</dbReference>
<proteinExistence type="predicted"/>
<evidence type="ECO:0000313" key="1">
    <source>
        <dbReference type="EMBL" id="MCF3939915.1"/>
    </source>
</evidence>
<keyword evidence="2" id="KW-1185">Reference proteome</keyword>
<protein>
    <submittedName>
        <fullName evidence="1">Uncharacterized protein</fullName>
    </submittedName>
</protein>
<organism evidence="1 2">
    <name type="scientific">Gordonia tangerina</name>
    <dbReference type="NCBI Taxonomy" id="2911060"/>
    <lineage>
        <taxon>Bacteria</taxon>
        <taxon>Bacillati</taxon>
        <taxon>Actinomycetota</taxon>
        <taxon>Actinomycetes</taxon>
        <taxon>Mycobacteriales</taxon>
        <taxon>Gordoniaceae</taxon>
        <taxon>Gordonia</taxon>
    </lineage>
</organism>
<name>A0ABS9DNW1_9ACTN</name>